<evidence type="ECO:0000313" key="2">
    <source>
        <dbReference type="EMBL" id="MCM1991430.1"/>
    </source>
</evidence>
<keyword evidence="3" id="KW-1185">Reference proteome</keyword>
<proteinExistence type="predicted"/>
<gene>
    <name evidence="2" type="ORF">KDK92_16975</name>
</gene>
<keyword evidence="1" id="KW-1133">Transmembrane helix</keyword>
<evidence type="ECO:0000313" key="3">
    <source>
        <dbReference type="Proteomes" id="UP001056429"/>
    </source>
</evidence>
<sequence>MEETKNIEVDKTSYSYAYHAETEAPEATMNQKKNEESDFAKKIYRALLCCSLILPIIFTAGIVGVGFISLGGATIFCGASAILFVGASIYAFASSIGYFATEAFTGVGLIGSSMLALAISLLCLIATIFIVRCAFPGFNYQLRAIYEWIVDKKEGAK</sequence>
<feature type="transmembrane region" description="Helical" evidence="1">
    <location>
        <begin position="43"/>
        <end position="68"/>
    </location>
</feature>
<feature type="transmembrane region" description="Helical" evidence="1">
    <location>
        <begin position="75"/>
        <end position="100"/>
    </location>
</feature>
<dbReference type="Proteomes" id="UP001056429">
    <property type="component" value="Unassembled WGS sequence"/>
</dbReference>
<feature type="transmembrane region" description="Helical" evidence="1">
    <location>
        <begin position="106"/>
        <end position="131"/>
    </location>
</feature>
<dbReference type="RefSeq" id="WP_250860531.1">
    <property type="nucleotide sequence ID" value="NZ_JAGSOJ010000003.1"/>
</dbReference>
<name>A0A9J6P5M8_9CLOT</name>
<reference evidence="2" key="2">
    <citation type="submission" date="2021-04" db="EMBL/GenBank/DDBJ databases">
        <authorList>
            <person name="Dong X."/>
        </authorList>
    </citation>
    <scope>NUCLEOTIDE SEQUENCE</scope>
    <source>
        <strain evidence="2">ZWT</strain>
    </source>
</reference>
<comment type="caution">
    <text evidence="2">The sequence shown here is derived from an EMBL/GenBank/DDBJ whole genome shotgun (WGS) entry which is preliminary data.</text>
</comment>
<dbReference type="EMBL" id="JAGSOJ010000003">
    <property type="protein sequence ID" value="MCM1991430.1"/>
    <property type="molecule type" value="Genomic_DNA"/>
</dbReference>
<evidence type="ECO:0000256" key="1">
    <source>
        <dbReference type="SAM" id="Phobius"/>
    </source>
</evidence>
<organism evidence="2 3">
    <name type="scientific">Oceanirhabdus seepicola</name>
    <dbReference type="NCBI Taxonomy" id="2828781"/>
    <lineage>
        <taxon>Bacteria</taxon>
        <taxon>Bacillati</taxon>
        <taxon>Bacillota</taxon>
        <taxon>Clostridia</taxon>
        <taxon>Eubacteriales</taxon>
        <taxon>Clostridiaceae</taxon>
        <taxon>Oceanirhabdus</taxon>
    </lineage>
</organism>
<keyword evidence="1" id="KW-0812">Transmembrane</keyword>
<reference evidence="2" key="1">
    <citation type="journal article" date="2021" name="mSystems">
        <title>Bacteria and Archaea Synergistically Convert Glycine Betaine to Biogenic Methane in the Formosa Cold Seep of the South China Sea.</title>
        <authorList>
            <person name="Li L."/>
            <person name="Zhang W."/>
            <person name="Zhang S."/>
            <person name="Song L."/>
            <person name="Sun Q."/>
            <person name="Zhang H."/>
            <person name="Xiang H."/>
            <person name="Dong X."/>
        </authorList>
    </citation>
    <scope>NUCLEOTIDE SEQUENCE</scope>
    <source>
        <strain evidence="2">ZWT</strain>
    </source>
</reference>
<protein>
    <submittedName>
        <fullName evidence="2">Uncharacterized protein</fullName>
    </submittedName>
</protein>
<dbReference type="AlphaFoldDB" id="A0A9J6P5M8"/>
<keyword evidence="1" id="KW-0472">Membrane</keyword>
<accession>A0A9J6P5M8</accession>